<dbReference type="EMBL" id="MAGO01000001">
    <property type="protein sequence ID" value="OCC16459.1"/>
    <property type="molecule type" value="Genomic_DNA"/>
</dbReference>
<dbReference type="OrthoDB" id="9759608at2"/>
<dbReference type="STRING" id="1156395.DBT_0276"/>
<keyword evidence="4" id="KW-1185">Reference proteome</keyword>
<dbReference type="RefSeq" id="WP_067615649.1">
    <property type="nucleotide sequence ID" value="NZ_MAGO01000001.1"/>
</dbReference>
<dbReference type="GO" id="GO:0017168">
    <property type="term" value="F:5-oxoprolinase (ATP-hydrolyzing) activity"/>
    <property type="evidence" value="ECO:0007669"/>
    <property type="project" value="TreeGrafter"/>
</dbReference>
<sequence length="673" mass="74123">MNRSSIRIGVDTGGTFTDFVIREPNGSFSRWKTLSTPEDPTKAILEGIRAIFNGEVPQHIECIHGTTVGTNAFIERKGARTVLITTKGFEDCLLIGRQAREKLYDLFLQPKRPIIPRDHILGLNERMTWEGTPLIPLETKEIKRALKFIRDKGAESVACSFLHSYANDSHERLILSALSESGLHCSISSKVLPMFREYERLTTTLINAYIGPVVGGYVKRLKNYLKGASVLIQQSNGGAGPASFIEDYAIQTLLSGPAGGVQGAWALSKALGLKDIITFDMGGTSTDCSICPGELNYTRSYSIEGYPVSVPLIDIHTVGAGGGSIAWIDKGGILKVGPQSAGANPGPVCYGKGEQITVTDANCFLGRLRPEAFLGGRMKLFKDRINPRLSALAKKIGLSPLETALGIIRIVNTNMIQAIRSISVERGYDPRDFTLVTFGGAGGLHAAHIAQELGIKKVLFPAFGGVFSAMGMANSSITMERETTLLLKKAQFNKKIIKEALSTLKNRLLKEFMDSSGLNGAAGDYIKNIDEKAIIEARYRGQSHEIPVLYDDDWVERFHATHERLYGYSMEEQEIEVTNLRVQLTFHSEEGESWNSTFYSSFMGLSSEEYIDKVPIQFEEGSYLTPCLSRSKLREGMTVKGPALILDDYTTILCPQNWVITIKGGHLFMEYCQ</sequence>
<dbReference type="InterPro" id="IPR045079">
    <property type="entry name" value="Oxoprolinase-like"/>
</dbReference>
<dbReference type="InterPro" id="IPR002821">
    <property type="entry name" value="Hydantoinase_A"/>
</dbReference>
<protein>
    <submittedName>
        <fullName evidence="3">N-methylhydantoinase A</fullName>
    </submittedName>
</protein>
<dbReference type="Proteomes" id="UP000093080">
    <property type="component" value="Unassembled WGS sequence"/>
</dbReference>
<dbReference type="PATRIC" id="fig|1156395.6.peg.279"/>
<reference evidence="3 4" key="1">
    <citation type="submission" date="2016-06" db="EMBL/GenBank/DDBJ databases">
        <title>Respiratory ammonification of nitrate coupled to the oxidation of elemental sulfur in deep-sea autotrophic thermophilic bacteria.</title>
        <authorList>
            <person name="Slobodkina G.B."/>
            <person name="Mardanov A.V."/>
            <person name="Ravin N.V."/>
            <person name="Frolova A.A."/>
            <person name="Viryasiv M.B."/>
            <person name="Chernyh N.A."/>
            <person name="Bonch-Osmolovskaya E.A."/>
            <person name="Slobodkin A.I."/>
        </authorList>
    </citation>
    <scope>NUCLEOTIDE SEQUENCE [LARGE SCALE GENOMIC DNA]</scope>
    <source>
        <strain evidence="3 4">S69</strain>
    </source>
</reference>
<dbReference type="GO" id="GO:0005829">
    <property type="term" value="C:cytosol"/>
    <property type="evidence" value="ECO:0007669"/>
    <property type="project" value="TreeGrafter"/>
</dbReference>
<dbReference type="PANTHER" id="PTHR11365">
    <property type="entry name" value="5-OXOPROLINASE RELATED"/>
    <property type="match status" value="1"/>
</dbReference>
<evidence type="ECO:0000313" key="3">
    <source>
        <dbReference type="EMBL" id="OCC16459.1"/>
    </source>
</evidence>
<evidence type="ECO:0000259" key="1">
    <source>
        <dbReference type="Pfam" id="PF01968"/>
    </source>
</evidence>
<gene>
    <name evidence="3" type="ORF">DBT_0276</name>
</gene>
<feature type="domain" description="Hydantoinase/oxoprolinase N-terminal" evidence="2">
    <location>
        <begin position="7"/>
        <end position="180"/>
    </location>
</feature>
<dbReference type="Pfam" id="PF01968">
    <property type="entry name" value="Hydantoinase_A"/>
    <property type="match status" value="1"/>
</dbReference>
<name>A0A1B9F966_9BACT</name>
<dbReference type="PANTHER" id="PTHR11365:SF23">
    <property type="entry name" value="HYPOTHETICAL 5-OXOPROLINASE (EUROFUNG)-RELATED"/>
    <property type="match status" value="1"/>
</dbReference>
<evidence type="ECO:0000259" key="2">
    <source>
        <dbReference type="Pfam" id="PF05378"/>
    </source>
</evidence>
<feature type="domain" description="Hydantoinase A/oxoprolinase" evidence="1">
    <location>
        <begin position="200"/>
        <end position="479"/>
    </location>
</feature>
<dbReference type="AlphaFoldDB" id="A0A1B9F966"/>
<dbReference type="GO" id="GO:0006749">
    <property type="term" value="P:glutathione metabolic process"/>
    <property type="evidence" value="ECO:0007669"/>
    <property type="project" value="TreeGrafter"/>
</dbReference>
<accession>A0A1B9F966</accession>
<comment type="caution">
    <text evidence="3">The sequence shown here is derived from an EMBL/GenBank/DDBJ whole genome shotgun (WGS) entry which is preliminary data.</text>
</comment>
<proteinExistence type="predicted"/>
<dbReference type="InterPro" id="IPR008040">
    <property type="entry name" value="Hydant_A_N"/>
</dbReference>
<organism evidence="3 4">
    <name type="scientific">Dissulfuribacter thermophilus</name>
    <dbReference type="NCBI Taxonomy" id="1156395"/>
    <lineage>
        <taxon>Bacteria</taxon>
        <taxon>Pseudomonadati</taxon>
        <taxon>Thermodesulfobacteriota</taxon>
        <taxon>Dissulfuribacteria</taxon>
        <taxon>Dissulfuribacterales</taxon>
        <taxon>Dissulfuribacteraceae</taxon>
        <taxon>Dissulfuribacter</taxon>
    </lineage>
</organism>
<evidence type="ECO:0000313" key="4">
    <source>
        <dbReference type="Proteomes" id="UP000093080"/>
    </source>
</evidence>
<dbReference type="Pfam" id="PF05378">
    <property type="entry name" value="Hydant_A_N"/>
    <property type="match status" value="1"/>
</dbReference>